<keyword evidence="1" id="KW-0732">Signal</keyword>
<dbReference type="Proteomes" id="UP001057738">
    <property type="component" value="Chromosome"/>
</dbReference>
<gene>
    <name evidence="3" type="ORF">NRK68_20860</name>
</gene>
<dbReference type="InterPro" id="IPR012338">
    <property type="entry name" value="Beta-lactam/transpept-like"/>
</dbReference>
<keyword evidence="4" id="KW-1185">Reference proteome</keyword>
<dbReference type="PANTHER" id="PTHR46825">
    <property type="entry name" value="D-ALANYL-D-ALANINE-CARBOXYPEPTIDASE/ENDOPEPTIDASE AMPH"/>
    <property type="match status" value="1"/>
</dbReference>
<feature type="signal peptide" evidence="1">
    <location>
        <begin position="1"/>
        <end position="36"/>
    </location>
</feature>
<feature type="domain" description="Beta-lactamase-related" evidence="2">
    <location>
        <begin position="85"/>
        <end position="342"/>
    </location>
</feature>
<reference evidence="3" key="1">
    <citation type="submission" date="2022-08" db="EMBL/GenBank/DDBJ databases">
        <authorList>
            <person name="Tian L."/>
        </authorList>
    </citation>
    <scope>NUCLEOTIDE SEQUENCE</scope>
    <source>
        <strain evidence="3">CM253</strain>
    </source>
</reference>
<dbReference type="SUPFAM" id="SSF56601">
    <property type="entry name" value="beta-lactamase/transpeptidase-like"/>
    <property type="match status" value="1"/>
</dbReference>
<proteinExistence type="predicted"/>
<evidence type="ECO:0000256" key="1">
    <source>
        <dbReference type="SAM" id="SignalP"/>
    </source>
</evidence>
<evidence type="ECO:0000313" key="3">
    <source>
        <dbReference type="EMBL" id="UUY49449.1"/>
    </source>
</evidence>
<dbReference type="PANTHER" id="PTHR46825:SF7">
    <property type="entry name" value="D-ALANYL-D-ALANINE CARBOXYPEPTIDASE"/>
    <property type="match status" value="1"/>
</dbReference>
<protein>
    <submittedName>
        <fullName evidence="3">Beta-lactamase family protein</fullName>
    </submittedName>
</protein>
<dbReference type="EMBL" id="CP102514">
    <property type="protein sequence ID" value="UUY49449.1"/>
    <property type="molecule type" value="Genomic_DNA"/>
</dbReference>
<name>A0ABY5PZP6_9ACTN</name>
<accession>A0ABY5PZP6</accession>
<dbReference type="RefSeq" id="WP_257856403.1">
    <property type="nucleotide sequence ID" value="NZ_CP102514.1"/>
</dbReference>
<evidence type="ECO:0000313" key="4">
    <source>
        <dbReference type="Proteomes" id="UP001057738"/>
    </source>
</evidence>
<organism evidence="3 4">
    <name type="scientific">Streptomyces yangpuensis</name>
    <dbReference type="NCBI Taxonomy" id="1648182"/>
    <lineage>
        <taxon>Bacteria</taxon>
        <taxon>Bacillati</taxon>
        <taxon>Actinomycetota</taxon>
        <taxon>Actinomycetes</taxon>
        <taxon>Kitasatosporales</taxon>
        <taxon>Streptomycetaceae</taxon>
        <taxon>Streptomyces</taxon>
    </lineage>
</organism>
<evidence type="ECO:0000259" key="2">
    <source>
        <dbReference type="Pfam" id="PF00144"/>
    </source>
</evidence>
<dbReference type="InterPro" id="IPR001466">
    <property type="entry name" value="Beta-lactam-related"/>
</dbReference>
<dbReference type="Gene3D" id="3.40.710.10">
    <property type="entry name" value="DD-peptidase/beta-lactamase superfamily"/>
    <property type="match status" value="1"/>
</dbReference>
<sequence>MTNSANSSARKARWTTVAVAGAAVAALAAGALPASAQPVRPPGTAGAADQRIDTGKLAALMAPGDSASGTMVRVGGTGIRWTAATGPLSRDPAANFRIGSITKLFTSTVVLQLVGEGRFGLDTPVQDLLPGTLPARWEPITVGQLLSHTSGLGLPCVEFAEGGAPTPEQVVSHWTDPACAAPQYPVLAQQYNGVNYFLLGMVIERTTDRSYAEEVQRRIARPLGLRHTYSPRPGDRSVPGPVLADAREIEPWAWAEGGMISNAPDLERYMTSLMRGHLLRPAQQRQLFTMPPLSEGARDRFSMGGLMRAEVDGTVVWGKTGSMGACTSGVFATEGGRRTVVHSLLPAVKDRELMRTHIEQLLAASL</sequence>
<dbReference type="Pfam" id="PF00144">
    <property type="entry name" value="Beta-lactamase"/>
    <property type="match status" value="1"/>
</dbReference>
<dbReference type="InterPro" id="IPR050491">
    <property type="entry name" value="AmpC-like"/>
</dbReference>
<dbReference type="GeneID" id="95575952"/>
<feature type="chain" id="PRO_5046054224" evidence="1">
    <location>
        <begin position="37"/>
        <end position="366"/>
    </location>
</feature>